<name>A0A1I7WYJ5_HETBA</name>
<organism evidence="1 2">
    <name type="scientific">Heterorhabditis bacteriophora</name>
    <name type="common">Entomopathogenic nematode worm</name>
    <dbReference type="NCBI Taxonomy" id="37862"/>
    <lineage>
        <taxon>Eukaryota</taxon>
        <taxon>Metazoa</taxon>
        <taxon>Ecdysozoa</taxon>
        <taxon>Nematoda</taxon>
        <taxon>Chromadorea</taxon>
        <taxon>Rhabditida</taxon>
        <taxon>Rhabditina</taxon>
        <taxon>Rhabditomorpha</taxon>
        <taxon>Strongyloidea</taxon>
        <taxon>Heterorhabditidae</taxon>
        <taxon>Heterorhabditis</taxon>
    </lineage>
</organism>
<reference evidence="2" key="1">
    <citation type="submission" date="2016-11" db="UniProtKB">
        <authorList>
            <consortium name="WormBaseParasite"/>
        </authorList>
    </citation>
    <scope>IDENTIFICATION</scope>
</reference>
<protein>
    <submittedName>
        <fullName evidence="2">Ig-like domain-containing protein</fullName>
    </submittedName>
</protein>
<dbReference type="WBParaSite" id="Hba_10200">
    <property type="protein sequence ID" value="Hba_10200"/>
    <property type="gene ID" value="Hba_10200"/>
</dbReference>
<accession>A0A1I7WYJ5</accession>
<dbReference type="AlphaFoldDB" id="A0A1I7WYJ5"/>
<evidence type="ECO:0000313" key="2">
    <source>
        <dbReference type="WBParaSite" id="Hba_10200"/>
    </source>
</evidence>
<proteinExistence type="predicted"/>
<evidence type="ECO:0000313" key="1">
    <source>
        <dbReference type="Proteomes" id="UP000095283"/>
    </source>
</evidence>
<keyword evidence="1" id="KW-1185">Reference proteome</keyword>
<dbReference type="Proteomes" id="UP000095283">
    <property type="component" value="Unplaced"/>
</dbReference>
<sequence>MDVSKEINGDYECILNGKSLLKYRLTVEHEECVKPRSLAAYMSCQREWCKQADGYRVAMQEWRDTKKKNVGSYTIRLFHVS</sequence>